<keyword evidence="8" id="KW-1185">Reference proteome</keyword>
<feature type="region of interest" description="Disordered" evidence="6">
    <location>
        <begin position="50"/>
        <end position="71"/>
    </location>
</feature>
<organism evidence="7 8">
    <name type="scientific">Goodea atripinnis</name>
    <dbReference type="NCBI Taxonomy" id="208336"/>
    <lineage>
        <taxon>Eukaryota</taxon>
        <taxon>Metazoa</taxon>
        <taxon>Chordata</taxon>
        <taxon>Craniata</taxon>
        <taxon>Vertebrata</taxon>
        <taxon>Euteleostomi</taxon>
        <taxon>Actinopterygii</taxon>
        <taxon>Neopterygii</taxon>
        <taxon>Teleostei</taxon>
        <taxon>Neoteleostei</taxon>
        <taxon>Acanthomorphata</taxon>
        <taxon>Ovalentaria</taxon>
        <taxon>Atherinomorphae</taxon>
        <taxon>Cyprinodontiformes</taxon>
        <taxon>Goodeidae</taxon>
        <taxon>Goodea</taxon>
    </lineage>
</organism>
<comment type="caution">
    <text evidence="7">The sequence shown here is derived from an EMBL/GenBank/DDBJ whole genome shotgun (WGS) entry which is preliminary data.</text>
</comment>
<reference evidence="7 8" key="1">
    <citation type="submission" date="2021-06" db="EMBL/GenBank/DDBJ databases">
        <authorList>
            <person name="Palmer J.M."/>
        </authorList>
    </citation>
    <scope>NUCLEOTIDE SEQUENCE [LARGE SCALE GENOMIC DNA]</scope>
    <source>
        <strain evidence="7 8">GA_2019</strain>
        <tissue evidence="7">Muscle</tissue>
    </source>
</reference>
<gene>
    <name evidence="7" type="ORF">GOODEAATRI_004952</name>
</gene>
<evidence type="ECO:0000256" key="4">
    <source>
        <dbReference type="ARBA" id="ARBA00022490"/>
    </source>
</evidence>
<feature type="compositionally biased region" description="Polar residues" evidence="6">
    <location>
        <begin position="62"/>
        <end position="71"/>
    </location>
</feature>
<sequence>MAPHEPSVVFVDNYIKLLADGNPETFQKILDMKGLKRSEQSSMLELFRQRLPTPPSGADSGPSLSFSAPTPEQESYTSFVNYDSDRHFIQNVTLQPWGQGLEHCQQTILVLPHSTWRHYKTQLDFQPRHRPLRYRSTTIIYPKKTSTVYVTELNYDSHRLSRRFLSSVELEVAGSRRLPQ</sequence>
<dbReference type="PANTHER" id="PTHR31848">
    <property type="match status" value="1"/>
</dbReference>
<comment type="similarity">
    <text evidence="2">Belongs to the Refilin family.</text>
</comment>
<dbReference type="InterPro" id="IPR028215">
    <property type="entry name" value="Refilin"/>
</dbReference>
<keyword evidence="4" id="KW-0963">Cytoplasm</keyword>
<protein>
    <submittedName>
        <fullName evidence="7">Uncharacterized protein</fullName>
    </submittedName>
</protein>
<evidence type="ECO:0000256" key="3">
    <source>
        <dbReference type="ARBA" id="ARBA00011189"/>
    </source>
</evidence>
<evidence type="ECO:0000313" key="7">
    <source>
        <dbReference type="EMBL" id="MEQ2167516.1"/>
    </source>
</evidence>
<dbReference type="Proteomes" id="UP001476798">
    <property type="component" value="Unassembled WGS sequence"/>
</dbReference>
<name>A0ABV0N906_9TELE</name>
<evidence type="ECO:0000256" key="6">
    <source>
        <dbReference type="SAM" id="MobiDB-lite"/>
    </source>
</evidence>
<accession>A0ABV0N906</accession>
<comment type="subunit">
    <text evidence="3">Interacts with FLNA and FLNB.</text>
</comment>
<proteinExistence type="inferred from homology"/>
<dbReference type="EMBL" id="JAHRIO010030202">
    <property type="protein sequence ID" value="MEQ2167516.1"/>
    <property type="molecule type" value="Genomic_DNA"/>
</dbReference>
<evidence type="ECO:0000256" key="1">
    <source>
        <dbReference type="ARBA" id="ARBA00004245"/>
    </source>
</evidence>
<evidence type="ECO:0000313" key="8">
    <source>
        <dbReference type="Proteomes" id="UP001476798"/>
    </source>
</evidence>
<dbReference type="PANTHER" id="PTHR31848:SF2">
    <property type="entry name" value="REFILIN-B"/>
    <property type="match status" value="1"/>
</dbReference>
<keyword evidence="5" id="KW-0206">Cytoskeleton</keyword>
<comment type="subcellular location">
    <subcellularLocation>
        <location evidence="1">Cytoplasm</location>
        <location evidence="1">Cytoskeleton</location>
    </subcellularLocation>
</comment>
<evidence type="ECO:0000256" key="2">
    <source>
        <dbReference type="ARBA" id="ARBA00009886"/>
    </source>
</evidence>
<evidence type="ECO:0000256" key="5">
    <source>
        <dbReference type="ARBA" id="ARBA00023212"/>
    </source>
</evidence>
<dbReference type="Pfam" id="PF15068">
    <property type="entry name" value="FAM101"/>
    <property type="match status" value="1"/>
</dbReference>